<reference evidence="1" key="1">
    <citation type="submission" date="2019-11" db="EMBL/GenBank/DDBJ databases">
        <title>Characterization of Clostridium perfringens isolates from swine manure treated agricultural soils.</title>
        <authorList>
            <person name="Wushke S.T."/>
        </authorList>
    </citation>
    <scope>NUCLEOTIDE SEQUENCE</scope>
    <source>
        <strain evidence="1">X62</strain>
    </source>
</reference>
<dbReference type="Gene3D" id="1.10.287.900">
    <property type="entry name" value="The crystal structure of the spermine/spermidine acetyltransferase from enterococcus faecali"/>
    <property type="match status" value="1"/>
</dbReference>
<accession>A0AAW9KJN1</accession>
<comment type="caution">
    <text evidence="1">The sequence shown here is derived from an EMBL/GenBank/DDBJ whole genome shotgun (WGS) entry which is preliminary data.</text>
</comment>
<name>A0AAW9KJN1_CLOPF</name>
<sequence>MNLIIKDINNENYNDALNLKVRKDQEGFIETVEECLDEAKRVPLWRTVGIYCKNDLIGFAMYGLWKMEGDCGRLWLDRFM</sequence>
<feature type="non-terminal residue" evidence="1">
    <location>
        <position position="80"/>
    </location>
</feature>
<dbReference type="AlphaFoldDB" id="A0AAW9KJN1"/>
<dbReference type="EMBL" id="WNUR01000689">
    <property type="protein sequence ID" value="MDZ7542991.1"/>
    <property type="molecule type" value="Genomic_DNA"/>
</dbReference>
<gene>
    <name evidence="1" type="ORF">GNF83_17755</name>
</gene>
<dbReference type="InterPro" id="IPR027455">
    <property type="entry name" value="Sper_AcTfrase_N"/>
</dbReference>
<evidence type="ECO:0000313" key="1">
    <source>
        <dbReference type="EMBL" id="MDZ7542991.1"/>
    </source>
</evidence>
<dbReference type="Proteomes" id="UP001288944">
    <property type="component" value="Unassembled WGS sequence"/>
</dbReference>
<protein>
    <submittedName>
        <fullName evidence="1">Spermidine acetyltransferase</fullName>
    </submittedName>
</protein>
<proteinExistence type="predicted"/>
<evidence type="ECO:0000313" key="2">
    <source>
        <dbReference type="Proteomes" id="UP001288944"/>
    </source>
</evidence>
<organism evidence="1 2">
    <name type="scientific">Clostridium perfringens</name>
    <dbReference type="NCBI Taxonomy" id="1502"/>
    <lineage>
        <taxon>Bacteria</taxon>
        <taxon>Bacillati</taxon>
        <taxon>Bacillota</taxon>
        <taxon>Clostridia</taxon>
        <taxon>Eubacteriales</taxon>
        <taxon>Clostridiaceae</taxon>
        <taxon>Clostridium</taxon>
    </lineage>
</organism>